<accession>A0ABP1RZC2</accession>
<dbReference type="Proteomes" id="UP001642540">
    <property type="component" value="Unassembled WGS sequence"/>
</dbReference>
<reference evidence="2 3" key="1">
    <citation type="submission" date="2024-08" db="EMBL/GenBank/DDBJ databases">
        <authorList>
            <person name="Cucini C."/>
            <person name="Frati F."/>
        </authorList>
    </citation>
    <scope>NUCLEOTIDE SEQUENCE [LARGE SCALE GENOMIC DNA]</scope>
</reference>
<dbReference type="InterPro" id="IPR035940">
    <property type="entry name" value="CAP_sf"/>
</dbReference>
<evidence type="ECO:0000259" key="1">
    <source>
        <dbReference type="SMART" id="SM00198"/>
    </source>
</evidence>
<name>A0ABP1RZC2_9HEXA</name>
<protein>
    <recommendedName>
        <fullName evidence="1">SCP domain-containing protein</fullName>
    </recommendedName>
</protein>
<comment type="caution">
    <text evidence="2">The sequence shown here is derived from an EMBL/GenBank/DDBJ whole genome shotgun (WGS) entry which is preliminary data.</text>
</comment>
<evidence type="ECO:0000313" key="3">
    <source>
        <dbReference type="Proteomes" id="UP001642540"/>
    </source>
</evidence>
<proteinExistence type="predicted"/>
<organism evidence="2 3">
    <name type="scientific">Orchesella dallaii</name>
    <dbReference type="NCBI Taxonomy" id="48710"/>
    <lineage>
        <taxon>Eukaryota</taxon>
        <taxon>Metazoa</taxon>
        <taxon>Ecdysozoa</taxon>
        <taxon>Arthropoda</taxon>
        <taxon>Hexapoda</taxon>
        <taxon>Collembola</taxon>
        <taxon>Entomobryomorpha</taxon>
        <taxon>Entomobryoidea</taxon>
        <taxon>Orchesellidae</taxon>
        <taxon>Orchesellinae</taxon>
        <taxon>Orchesella</taxon>
    </lineage>
</organism>
<feature type="domain" description="SCP" evidence="1">
    <location>
        <begin position="3"/>
        <end position="154"/>
    </location>
</feature>
<dbReference type="Pfam" id="PF00188">
    <property type="entry name" value="CAP"/>
    <property type="match status" value="1"/>
</dbReference>
<dbReference type="InterPro" id="IPR001283">
    <property type="entry name" value="CRISP-related"/>
</dbReference>
<evidence type="ECO:0000313" key="2">
    <source>
        <dbReference type="EMBL" id="CAL8139278.1"/>
    </source>
</evidence>
<dbReference type="EMBL" id="CAXLJM020000124">
    <property type="protein sequence ID" value="CAL8139278.1"/>
    <property type="molecule type" value="Genomic_DNA"/>
</dbReference>
<dbReference type="SMART" id="SM00198">
    <property type="entry name" value="SCP"/>
    <property type="match status" value="1"/>
</dbReference>
<dbReference type="Gene3D" id="3.40.33.10">
    <property type="entry name" value="CAP"/>
    <property type="match status" value="1"/>
</dbReference>
<dbReference type="PANTHER" id="PTHR10334">
    <property type="entry name" value="CYSTEINE-RICH SECRETORY PROTEIN-RELATED"/>
    <property type="match status" value="1"/>
</dbReference>
<gene>
    <name evidence="2" type="ORF">ODALV1_LOCUS27763</name>
</gene>
<dbReference type="SUPFAM" id="SSF55797">
    <property type="entry name" value="PR-1-like"/>
    <property type="match status" value="1"/>
</dbReference>
<sequence>MYYYQQAGLIHHDYLSARHGSPPLTLDPDLNEMGRKCAYYYATNNLYDHTCPYHIKYYPKKEKGIGECLWRTGNNKVITSYHDAEVRAVRRFYQEIEEHNFNDVEGNIPKFLKVGHFAQMLWSGVKNLGVGVYYSKSNPEFGVMIVYHYYPIFGFGDVEKMIFPEIKRFI</sequence>
<dbReference type="InterPro" id="IPR014044">
    <property type="entry name" value="CAP_dom"/>
</dbReference>
<keyword evidence="3" id="KW-1185">Reference proteome</keyword>